<protein>
    <submittedName>
        <fullName evidence="2">Uncharacterized protein</fullName>
    </submittedName>
</protein>
<dbReference type="AlphaFoldDB" id="A0A2U3EQS0"/>
<organism evidence="2 3">
    <name type="scientific">Purpureocillium lilacinum</name>
    <name type="common">Paecilomyces lilacinus</name>
    <dbReference type="NCBI Taxonomy" id="33203"/>
    <lineage>
        <taxon>Eukaryota</taxon>
        <taxon>Fungi</taxon>
        <taxon>Dikarya</taxon>
        <taxon>Ascomycota</taxon>
        <taxon>Pezizomycotina</taxon>
        <taxon>Sordariomycetes</taxon>
        <taxon>Hypocreomycetidae</taxon>
        <taxon>Hypocreales</taxon>
        <taxon>Ophiocordycipitaceae</taxon>
        <taxon>Purpureocillium</taxon>
    </lineage>
</organism>
<evidence type="ECO:0000313" key="2">
    <source>
        <dbReference type="EMBL" id="PWI76852.1"/>
    </source>
</evidence>
<dbReference type="Proteomes" id="UP000245956">
    <property type="component" value="Unassembled WGS sequence"/>
</dbReference>
<evidence type="ECO:0000313" key="3">
    <source>
        <dbReference type="Proteomes" id="UP000245956"/>
    </source>
</evidence>
<gene>
    <name evidence="2" type="ORF">PCL_04046</name>
</gene>
<sequence>MSDADSQSGDVKREQDISEPPTEDCDQHGDETAHEATSTDSNHAGALAQAIADYTQRLQTSFEHYLRRATELGFMRMRPDDRPYSVRVGRTTAGNLTMTVDGVINPEHFDSLPEPDKDAFSTTTDEDLDTLLEELTPLMDVLVAPGLFEEYISMIRGMPQRRPLVLLFSDVQRHLEEVLGVMRRVGYGSTTVSGNGGQAADGQPSLDLHFRVYSPPPPLVRPDAGSADAVEGIFDEEDSELAGSGARSSSGSEVDSATTIVGEARVRWHRVSLSIMQDLRHQGALDPRRAKSF</sequence>
<evidence type="ECO:0000256" key="1">
    <source>
        <dbReference type="SAM" id="MobiDB-lite"/>
    </source>
</evidence>
<feature type="compositionally biased region" description="Basic and acidic residues" evidence="1">
    <location>
        <begin position="25"/>
        <end position="34"/>
    </location>
</feature>
<dbReference type="EMBL" id="LCWV01000001">
    <property type="protein sequence ID" value="PWI76852.1"/>
    <property type="molecule type" value="Genomic_DNA"/>
</dbReference>
<comment type="caution">
    <text evidence="2">The sequence shown here is derived from an EMBL/GenBank/DDBJ whole genome shotgun (WGS) entry which is preliminary data.</text>
</comment>
<name>A0A2U3EQS0_PURLI</name>
<feature type="region of interest" description="Disordered" evidence="1">
    <location>
        <begin position="1"/>
        <end position="41"/>
    </location>
</feature>
<proteinExistence type="predicted"/>
<accession>A0A2U3EQS0</accession>
<reference evidence="2 3" key="1">
    <citation type="journal article" date="2016" name="Front. Microbiol.">
        <title>Genome and transcriptome sequences reveal the specific parasitism of the nematophagous Purpureocillium lilacinum 36-1.</title>
        <authorList>
            <person name="Xie J."/>
            <person name="Li S."/>
            <person name="Mo C."/>
            <person name="Xiao X."/>
            <person name="Peng D."/>
            <person name="Wang G."/>
            <person name="Xiao Y."/>
        </authorList>
    </citation>
    <scope>NUCLEOTIDE SEQUENCE [LARGE SCALE GENOMIC DNA]</scope>
    <source>
        <strain evidence="2 3">36-1</strain>
    </source>
</reference>